<evidence type="ECO:0000313" key="3">
    <source>
        <dbReference type="Proteomes" id="UP001301958"/>
    </source>
</evidence>
<comment type="caution">
    <text evidence="2">The sequence shown here is derived from an EMBL/GenBank/DDBJ whole genome shotgun (WGS) entry which is preliminary data.</text>
</comment>
<name>A0AAN7GPA6_9PEZI</name>
<dbReference type="Pfam" id="PF24676">
    <property type="entry name" value="DUF7656"/>
    <property type="match status" value="1"/>
</dbReference>
<feature type="domain" description="DUF7656" evidence="1">
    <location>
        <begin position="302"/>
        <end position="375"/>
    </location>
</feature>
<evidence type="ECO:0000259" key="1">
    <source>
        <dbReference type="Pfam" id="PF24676"/>
    </source>
</evidence>
<evidence type="ECO:0000313" key="2">
    <source>
        <dbReference type="EMBL" id="KAK4223786.1"/>
    </source>
</evidence>
<sequence>MKEWGLPRPKLELGQRKLCDRLNFSSPDINISWCSISGNSGVPTRVVGSIFYGADVILAIDCSVHNDLTIVDELYRLLPRGEPPNLDGNNEPVYPDISGVLFIGEQPRPATAQDLTALQNDMSRGLTSSLDTKVVPIAYVMVPLTEIPWPGSPILNPSRLLSVHQPSADCLQHSIALFSNLEVAQKSLRRHFDIFRQCSHDGPAYLNAMENQLKKASSSVVTLKTNFANTLLNIRHKKLDTDGMWNILREFEAGDTSPHSLLSLTTQSDKLDFLASLISLGCQYQGLFDSLQSCMWSSSARLLPRHEDVYILYLNNHVYKNSALWQETFALFERLLEDRSAPRTMVIEDCFFFEKPYISYFRNCQVVVEDLLEYHNGQNGVHVWGKSLSSVE</sequence>
<dbReference type="AlphaFoldDB" id="A0AAN7GPA6"/>
<dbReference type="Proteomes" id="UP001301958">
    <property type="component" value="Unassembled WGS sequence"/>
</dbReference>
<protein>
    <recommendedName>
        <fullName evidence="1">DUF7656 domain-containing protein</fullName>
    </recommendedName>
</protein>
<keyword evidence="3" id="KW-1185">Reference proteome</keyword>
<gene>
    <name evidence="2" type="ORF">QBC38DRAFT_516176</name>
</gene>
<organism evidence="2 3">
    <name type="scientific">Podospora fimiseda</name>
    <dbReference type="NCBI Taxonomy" id="252190"/>
    <lineage>
        <taxon>Eukaryota</taxon>
        <taxon>Fungi</taxon>
        <taxon>Dikarya</taxon>
        <taxon>Ascomycota</taxon>
        <taxon>Pezizomycotina</taxon>
        <taxon>Sordariomycetes</taxon>
        <taxon>Sordariomycetidae</taxon>
        <taxon>Sordariales</taxon>
        <taxon>Podosporaceae</taxon>
        <taxon>Podospora</taxon>
    </lineage>
</organism>
<proteinExistence type="predicted"/>
<reference evidence="2" key="2">
    <citation type="submission" date="2023-05" db="EMBL/GenBank/DDBJ databases">
        <authorList>
            <consortium name="Lawrence Berkeley National Laboratory"/>
            <person name="Steindorff A."/>
            <person name="Hensen N."/>
            <person name="Bonometti L."/>
            <person name="Westerberg I."/>
            <person name="Brannstrom I.O."/>
            <person name="Guillou S."/>
            <person name="Cros-Aarteil S."/>
            <person name="Calhoun S."/>
            <person name="Haridas S."/>
            <person name="Kuo A."/>
            <person name="Mondo S."/>
            <person name="Pangilinan J."/>
            <person name="Riley R."/>
            <person name="Labutti K."/>
            <person name="Andreopoulos B."/>
            <person name="Lipzen A."/>
            <person name="Chen C."/>
            <person name="Yanf M."/>
            <person name="Daum C."/>
            <person name="Ng V."/>
            <person name="Clum A."/>
            <person name="Ohm R."/>
            <person name="Martin F."/>
            <person name="Silar P."/>
            <person name="Natvig D."/>
            <person name="Lalanne C."/>
            <person name="Gautier V."/>
            <person name="Ament-Velasquez S.L."/>
            <person name="Kruys A."/>
            <person name="Hutchinson M.I."/>
            <person name="Powell A.J."/>
            <person name="Barry K."/>
            <person name="Miller A.N."/>
            <person name="Grigoriev I.V."/>
            <person name="Debuchy R."/>
            <person name="Gladieux P."/>
            <person name="Thoren M.H."/>
            <person name="Johannesson H."/>
        </authorList>
    </citation>
    <scope>NUCLEOTIDE SEQUENCE</scope>
    <source>
        <strain evidence="2">CBS 990.96</strain>
    </source>
</reference>
<dbReference type="EMBL" id="MU865414">
    <property type="protein sequence ID" value="KAK4223786.1"/>
    <property type="molecule type" value="Genomic_DNA"/>
</dbReference>
<dbReference type="InterPro" id="IPR056073">
    <property type="entry name" value="DUF7656"/>
</dbReference>
<accession>A0AAN7GPA6</accession>
<reference evidence="2" key="1">
    <citation type="journal article" date="2023" name="Mol. Phylogenet. Evol.">
        <title>Genome-scale phylogeny and comparative genomics of the fungal order Sordariales.</title>
        <authorList>
            <person name="Hensen N."/>
            <person name="Bonometti L."/>
            <person name="Westerberg I."/>
            <person name="Brannstrom I.O."/>
            <person name="Guillou S."/>
            <person name="Cros-Aarteil S."/>
            <person name="Calhoun S."/>
            <person name="Haridas S."/>
            <person name="Kuo A."/>
            <person name="Mondo S."/>
            <person name="Pangilinan J."/>
            <person name="Riley R."/>
            <person name="LaButti K."/>
            <person name="Andreopoulos B."/>
            <person name="Lipzen A."/>
            <person name="Chen C."/>
            <person name="Yan M."/>
            <person name="Daum C."/>
            <person name="Ng V."/>
            <person name="Clum A."/>
            <person name="Steindorff A."/>
            <person name="Ohm R.A."/>
            <person name="Martin F."/>
            <person name="Silar P."/>
            <person name="Natvig D.O."/>
            <person name="Lalanne C."/>
            <person name="Gautier V."/>
            <person name="Ament-Velasquez S.L."/>
            <person name="Kruys A."/>
            <person name="Hutchinson M.I."/>
            <person name="Powell A.J."/>
            <person name="Barry K."/>
            <person name="Miller A.N."/>
            <person name="Grigoriev I.V."/>
            <person name="Debuchy R."/>
            <person name="Gladieux P."/>
            <person name="Hiltunen Thoren M."/>
            <person name="Johannesson H."/>
        </authorList>
    </citation>
    <scope>NUCLEOTIDE SEQUENCE</scope>
    <source>
        <strain evidence="2">CBS 990.96</strain>
    </source>
</reference>